<dbReference type="Gene3D" id="3.90.1150.10">
    <property type="entry name" value="Aspartate Aminotransferase, domain 1"/>
    <property type="match status" value="1"/>
</dbReference>
<keyword evidence="3 6" id="KW-0808">Transferase</keyword>
<dbReference type="Proteomes" id="UP000586454">
    <property type="component" value="Unassembled WGS sequence"/>
</dbReference>
<comment type="caution">
    <text evidence="6">The sequence shown here is derived from an EMBL/GenBank/DDBJ whole genome shotgun (WGS) entry which is preliminary data.</text>
</comment>
<evidence type="ECO:0000256" key="4">
    <source>
        <dbReference type="ARBA" id="ARBA00022898"/>
    </source>
</evidence>
<name>A0A6V6Y0L6_9FIRM</name>
<dbReference type="InterPro" id="IPR015424">
    <property type="entry name" value="PyrdxlP-dep_Trfase"/>
</dbReference>
<dbReference type="PANTHER" id="PTHR42885">
    <property type="entry name" value="HISTIDINOL-PHOSPHATE AMINOTRANSFERASE-RELATED"/>
    <property type="match status" value="1"/>
</dbReference>
<dbReference type="Gene3D" id="3.40.640.10">
    <property type="entry name" value="Type I PLP-dependent aspartate aminotransferase-like (Major domain)"/>
    <property type="match status" value="1"/>
</dbReference>
<proteinExistence type="predicted"/>
<dbReference type="InterPro" id="IPR015422">
    <property type="entry name" value="PyrdxlP-dep_Trfase_small"/>
</dbReference>
<dbReference type="SUPFAM" id="SSF53383">
    <property type="entry name" value="PLP-dependent transferases"/>
    <property type="match status" value="1"/>
</dbReference>
<dbReference type="GO" id="GO:0030170">
    <property type="term" value="F:pyridoxal phosphate binding"/>
    <property type="evidence" value="ECO:0007669"/>
    <property type="project" value="InterPro"/>
</dbReference>
<keyword evidence="4" id="KW-0663">Pyridoxal phosphate</keyword>
<accession>A0A6V6Y0L6</accession>
<keyword evidence="2 6" id="KW-0032">Aminotransferase</keyword>
<feature type="domain" description="Aminotransferase class I/classII large" evidence="5">
    <location>
        <begin position="18"/>
        <end position="337"/>
    </location>
</feature>
<reference evidence="6 7" key="1">
    <citation type="submission" date="2020-06" db="EMBL/GenBank/DDBJ databases">
        <authorList>
            <person name="Criscuolo A."/>
        </authorList>
    </citation>
    <scope>NUCLEOTIDE SEQUENCE [LARGE SCALE GENOMIC DNA]</scope>
    <source>
        <strain evidence="6">1804121828</strain>
    </source>
</reference>
<dbReference type="Pfam" id="PF00155">
    <property type="entry name" value="Aminotran_1_2"/>
    <property type="match status" value="1"/>
</dbReference>
<evidence type="ECO:0000256" key="1">
    <source>
        <dbReference type="ARBA" id="ARBA00001933"/>
    </source>
</evidence>
<protein>
    <submittedName>
        <fullName evidence="6">Aminotransferase, class I/II</fullName>
    </submittedName>
</protein>
<gene>
    <name evidence="6" type="ORF">PEPNEM18_00529</name>
</gene>
<evidence type="ECO:0000256" key="2">
    <source>
        <dbReference type="ARBA" id="ARBA00022576"/>
    </source>
</evidence>
<evidence type="ECO:0000313" key="7">
    <source>
        <dbReference type="Proteomes" id="UP000586454"/>
    </source>
</evidence>
<evidence type="ECO:0000256" key="3">
    <source>
        <dbReference type="ARBA" id="ARBA00022679"/>
    </source>
</evidence>
<dbReference type="AlphaFoldDB" id="A0A6V6Y0L6"/>
<dbReference type="GO" id="GO:0008483">
    <property type="term" value="F:transaminase activity"/>
    <property type="evidence" value="ECO:0007669"/>
    <property type="project" value="UniProtKB-KW"/>
</dbReference>
<keyword evidence="7" id="KW-1185">Reference proteome</keyword>
<evidence type="ECO:0000313" key="6">
    <source>
        <dbReference type="EMBL" id="CAC9925414.1"/>
    </source>
</evidence>
<organism evidence="6 7">
    <name type="scientific">Aedoeadaptatus nemausensis</name>
    <dbReference type="NCBI Taxonomy" id="2582829"/>
    <lineage>
        <taxon>Bacteria</taxon>
        <taxon>Bacillati</taxon>
        <taxon>Bacillota</taxon>
        <taxon>Tissierellia</taxon>
        <taxon>Tissierellales</taxon>
        <taxon>Peptoniphilaceae</taxon>
        <taxon>Aedoeadaptatus</taxon>
    </lineage>
</organism>
<dbReference type="PANTHER" id="PTHR42885:SF2">
    <property type="entry name" value="HISTIDINOL-PHOSPHATE AMINOTRANSFERASE"/>
    <property type="match status" value="1"/>
</dbReference>
<dbReference type="InterPro" id="IPR004839">
    <property type="entry name" value="Aminotransferase_I/II_large"/>
</dbReference>
<evidence type="ECO:0000259" key="5">
    <source>
        <dbReference type="Pfam" id="PF00155"/>
    </source>
</evidence>
<dbReference type="RefSeq" id="WP_180498949.1">
    <property type="nucleotide sequence ID" value="NZ_CAIJCS010000014.1"/>
</dbReference>
<dbReference type="InterPro" id="IPR015421">
    <property type="entry name" value="PyrdxlP-dep_Trfase_major"/>
</dbReference>
<dbReference type="EMBL" id="CAIJCS010000014">
    <property type="protein sequence ID" value="CAC9925414.1"/>
    <property type="molecule type" value="Genomic_DNA"/>
</dbReference>
<dbReference type="CDD" id="cd00609">
    <property type="entry name" value="AAT_like"/>
    <property type="match status" value="1"/>
</dbReference>
<comment type="cofactor">
    <cofactor evidence="1">
        <name>pyridoxal 5'-phosphate</name>
        <dbReference type="ChEBI" id="CHEBI:597326"/>
    </cofactor>
</comment>
<sequence>MEHGGDIESYRGSYRGSIIDFSSNINPLGIHEKVKKSMVRALDLSDRYPDRHYRALKKSLAEFMGCQEESVVVGNGAMEIIDHCIRMFPGIYIAEPCFNEYGGIAENERKAVRRFVMEPPFSLNVDAFIQNMPKGVLTILTNPNNPTGYVLRNDEIEKIYEAVEARDGYLLMDETFIEFVDLHDMDPSLGFHLPRMIKVRAATKSAALAGVRLGFASMPRDLKESFEKHQLPWTVNCIASEAGQVFKDLGDYFEESRHYVAKERRRLMEAIDSSSIGKAYRSEANFILIELKNISSKEVFAFLLERGILVRTYSDKLLKGYIRIAVRREEENTQFMDAWKSLERSTVHVHQATEKN</sequence>